<proteinExistence type="predicted"/>
<dbReference type="EMBL" id="CP064791">
    <property type="protein sequence ID" value="QSG15796.1"/>
    <property type="molecule type" value="Genomic_DNA"/>
</dbReference>
<evidence type="ECO:0000313" key="2">
    <source>
        <dbReference type="Proteomes" id="UP000663292"/>
    </source>
</evidence>
<protein>
    <submittedName>
        <fullName evidence="1">RecA-superfamily ATPase implicated in signal transduction, inactivated</fullName>
    </submittedName>
</protein>
<reference evidence="1 2" key="1">
    <citation type="submission" date="2020-11" db="EMBL/GenBank/DDBJ databases">
        <title>Carbohydrate-dependent, anaerobic sulfur respiration: A novel catabolism in halophilic archaea.</title>
        <authorList>
            <person name="Sorokin D.Y."/>
            <person name="Messina E."/>
            <person name="Smedile F."/>
            <person name="La Cono V."/>
            <person name="Hallsworth J.E."/>
            <person name="Yakimov M.M."/>
        </authorList>
    </citation>
    <scope>NUCLEOTIDE SEQUENCE [LARGE SCALE GENOMIC DNA]</scope>
    <source>
        <strain evidence="1 2">HSR-Est</strain>
    </source>
</reference>
<name>A0A897P0J9_9EURY</name>
<dbReference type="InterPro" id="IPR055549">
    <property type="entry name" value="DUF7125"/>
</dbReference>
<sequence>MTKGDVADAITDGRGAITDGRVPVRATIPVLSSNCWDSGRFGCIFRKHIFSRGELTYHVMDGELSTGIMALDRRLDGGLYPGDVLVVVAPPAAQSHTLLYQLMSERPTLYVSTLRPEESVQRDFDKHGGLNVTYRIETTGSKLTMEGELIHELTGSRTYTGNSAVKDDPLDDLYDLVETIDGSINVIVDPMNPLERGDSRDAYNETLSFLGAKLADTDSLGVLLCHTSDSPPPFRDLTLIVADVVWELDIVSVSKDDVEYQLRVPKNRGGKVITENLSLDIRNRTVTIDDSRTI</sequence>
<organism evidence="1 2">
    <name type="scientific">Halapricum desulfuricans</name>
    <dbReference type="NCBI Taxonomy" id="2841257"/>
    <lineage>
        <taxon>Archaea</taxon>
        <taxon>Methanobacteriati</taxon>
        <taxon>Methanobacteriota</taxon>
        <taxon>Stenosarchaea group</taxon>
        <taxon>Halobacteria</taxon>
        <taxon>Halobacteriales</taxon>
        <taxon>Haloarculaceae</taxon>
        <taxon>Halapricum</taxon>
    </lineage>
</organism>
<gene>
    <name evidence="1" type="primary">rAD556</name>
    <name evidence="1" type="ORF">HSEST_2284</name>
</gene>
<accession>A0A897P0J9</accession>
<dbReference type="Proteomes" id="UP000663292">
    <property type="component" value="Chromosome"/>
</dbReference>
<keyword evidence="2" id="KW-1185">Reference proteome</keyword>
<dbReference type="AlphaFoldDB" id="A0A897P0J9"/>
<dbReference type="SUPFAM" id="SSF52540">
    <property type="entry name" value="P-loop containing nucleoside triphosphate hydrolases"/>
    <property type="match status" value="1"/>
</dbReference>
<dbReference type="InterPro" id="IPR027417">
    <property type="entry name" value="P-loop_NTPase"/>
</dbReference>
<evidence type="ECO:0000313" key="1">
    <source>
        <dbReference type="EMBL" id="QSG15796.1"/>
    </source>
</evidence>
<dbReference type="Gene3D" id="3.40.50.300">
    <property type="entry name" value="P-loop containing nucleotide triphosphate hydrolases"/>
    <property type="match status" value="1"/>
</dbReference>
<dbReference type="Pfam" id="PF23442">
    <property type="entry name" value="DUF7125"/>
    <property type="match status" value="1"/>
</dbReference>